<reference evidence="3" key="1">
    <citation type="submission" date="2017-06" db="EMBL/GenBank/DDBJ databases">
        <authorList>
            <person name="Varghese N."/>
            <person name="Submissions S."/>
        </authorList>
    </citation>
    <scope>NUCLEOTIDE SEQUENCE [LARGE SCALE GENOMIC DNA]</scope>
    <source>
        <strain evidence="3">DSM 22348</strain>
    </source>
</reference>
<evidence type="ECO:0000256" key="1">
    <source>
        <dbReference type="SAM" id="MobiDB-lite"/>
    </source>
</evidence>
<protein>
    <submittedName>
        <fullName evidence="2">Uncharacterized protein</fullName>
    </submittedName>
</protein>
<feature type="region of interest" description="Disordered" evidence="1">
    <location>
        <begin position="1"/>
        <end position="67"/>
    </location>
</feature>
<accession>A0A239KY50</accession>
<dbReference type="Proteomes" id="UP000198407">
    <property type="component" value="Unassembled WGS sequence"/>
</dbReference>
<evidence type="ECO:0000313" key="3">
    <source>
        <dbReference type="Proteomes" id="UP000198407"/>
    </source>
</evidence>
<proteinExistence type="predicted"/>
<dbReference type="EMBL" id="FZOL01000030">
    <property type="protein sequence ID" value="SNT22975.1"/>
    <property type="molecule type" value="Genomic_DNA"/>
</dbReference>
<feature type="compositionally biased region" description="Polar residues" evidence="1">
    <location>
        <begin position="31"/>
        <end position="42"/>
    </location>
</feature>
<dbReference type="OrthoDB" id="7028323at2"/>
<organism evidence="2 3">
    <name type="scientific">Pseudomonas japonica</name>
    <dbReference type="NCBI Taxonomy" id="256466"/>
    <lineage>
        <taxon>Bacteria</taxon>
        <taxon>Pseudomonadati</taxon>
        <taxon>Pseudomonadota</taxon>
        <taxon>Gammaproteobacteria</taxon>
        <taxon>Pseudomonadales</taxon>
        <taxon>Pseudomonadaceae</taxon>
        <taxon>Pseudomonas</taxon>
    </lineage>
</organism>
<dbReference type="RefSeq" id="WP_042127332.1">
    <property type="nucleotide sequence ID" value="NZ_FZOL01000030.1"/>
</dbReference>
<sequence>MAAKSTPQEQKPEAVQDLEPKPAQASDAPGTGTTDQDRQASANGGAPLDPEPEPEPEPATRGYRVTTRSDVLLNGQLYTEGAELLLADAVALPLLKNGCIKPKEGIQ</sequence>
<dbReference type="AlphaFoldDB" id="A0A239KY50"/>
<gene>
    <name evidence="2" type="ORF">SAMN05444352_13019</name>
</gene>
<dbReference type="STRING" id="1215104.GCA_000730585_01671"/>
<evidence type="ECO:0000313" key="2">
    <source>
        <dbReference type="EMBL" id="SNT22975.1"/>
    </source>
</evidence>
<name>A0A239KY50_9PSED</name>
<feature type="compositionally biased region" description="Basic and acidic residues" evidence="1">
    <location>
        <begin position="10"/>
        <end position="20"/>
    </location>
</feature>
<keyword evidence="3" id="KW-1185">Reference proteome</keyword>